<organism evidence="2">
    <name type="scientific">Sipha flava</name>
    <name type="common">yellow sugarcane aphid</name>
    <dbReference type="NCBI Taxonomy" id="143950"/>
    <lineage>
        <taxon>Eukaryota</taxon>
        <taxon>Metazoa</taxon>
        <taxon>Ecdysozoa</taxon>
        <taxon>Arthropoda</taxon>
        <taxon>Hexapoda</taxon>
        <taxon>Insecta</taxon>
        <taxon>Pterygota</taxon>
        <taxon>Neoptera</taxon>
        <taxon>Paraneoptera</taxon>
        <taxon>Hemiptera</taxon>
        <taxon>Sternorrhyncha</taxon>
        <taxon>Aphidomorpha</taxon>
        <taxon>Aphidoidea</taxon>
        <taxon>Aphididae</taxon>
        <taxon>Sipha</taxon>
    </lineage>
</organism>
<gene>
    <name evidence="2" type="ORF">g.2264</name>
</gene>
<sequence>MIVPVVNPRDSIVLERDELQKKYSNCIVAKESTAKEPLSVKFENEVLKYHYSKLQGQLDKKKILIQELKNKRYCANRQVVELNNKIKEDERIAHAKYLELLNKSGGDKHRLGLEIRSLKDEIKIININLSTSKSIVNELRSAIEVLTYDSSILNKSNKIGIKAIAENEDLKSELSQIKLKLEPYITMYQKYFKENDRLIKDYQSLNEQFNYERKNSSAKIFEYQKIINEDKHEINNLKVKLKRCEKIMENTNCSIQETKMAKIIESMSSKMLINERELKTKENIINKMKEEFNILMKRFENEQKNNSDLRIISKNLEKEINILMNTKTPKFVINTINKNDIFVFYIINCYKCRLKNLN</sequence>
<protein>
    <submittedName>
        <fullName evidence="2">Uncharacterized protein</fullName>
    </submittedName>
</protein>
<evidence type="ECO:0000256" key="1">
    <source>
        <dbReference type="SAM" id="Coils"/>
    </source>
</evidence>
<feature type="coiled-coil region" evidence="1">
    <location>
        <begin position="271"/>
        <end position="319"/>
    </location>
</feature>
<reference evidence="2" key="1">
    <citation type="submission" date="2018-04" db="EMBL/GenBank/DDBJ databases">
        <title>Transcriptome assembly of Sipha flava.</title>
        <authorList>
            <person name="Scully E.D."/>
            <person name="Geib S.M."/>
            <person name="Palmer N.A."/>
            <person name="Koch K."/>
            <person name="Bradshaw J."/>
            <person name="Heng-Moss T."/>
            <person name="Sarath G."/>
        </authorList>
    </citation>
    <scope>NUCLEOTIDE SEQUENCE</scope>
</reference>
<name>A0A2S2QHZ4_9HEMI</name>
<feature type="coiled-coil region" evidence="1">
    <location>
        <begin position="188"/>
        <end position="247"/>
    </location>
</feature>
<feature type="coiled-coil region" evidence="1">
    <location>
        <begin position="51"/>
        <end position="85"/>
    </location>
</feature>
<dbReference type="AlphaFoldDB" id="A0A2S2QHZ4"/>
<keyword evidence="1" id="KW-0175">Coiled coil</keyword>
<evidence type="ECO:0000313" key="2">
    <source>
        <dbReference type="EMBL" id="MBY77389.1"/>
    </source>
</evidence>
<dbReference type="EMBL" id="GGMS01008186">
    <property type="protein sequence ID" value="MBY77389.1"/>
    <property type="molecule type" value="Transcribed_RNA"/>
</dbReference>
<accession>A0A2S2QHZ4</accession>
<proteinExistence type="predicted"/>